<keyword evidence="2" id="KW-1185">Reference proteome</keyword>
<accession>A0A8X6SR25</accession>
<dbReference type="EMBL" id="BMAU01021323">
    <property type="protein sequence ID" value="GFY13662.1"/>
    <property type="molecule type" value="Genomic_DNA"/>
</dbReference>
<evidence type="ECO:0000313" key="2">
    <source>
        <dbReference type="Proteomes" id="UP000887159"/>
    </source>
</evidence>
<evidence type="ECO:0000313" key="1">
    <source>
        <dbReference type="EMBL" id="GFY13662.1"/>
    </source>
</evidence>
<proteinExistence type="predicted"/>
<organism evidence="1 2">
    <name type="scientific">Trichonephila clavipes</name>
    <name type="common">Golden silk orbweaver</name>
    <name type="synonym">Nephila clavipes</name>
    <dbReference type="NCBI Taxonomy" id="2585209"/>
    <lineage>
        <taxon>Eukaryota</taxon>
        <taxon>Metazoa</taxon>
        <taxon>Ecdysozoa</taxon>
        <taxon>Arthropoda</taxon>
        <taxon>Chelicerata</taxon>
        <taxon>Arachnida</taxon>
        <taxon>Araneae</taxon>
        <taxon>Araneomorphae</taxon>
        <taxon>Entelegynae</taxon>
        <taxon>Araneoidea</taxon>
        <taxon>Nephilidae</taxon>
        <taxon>Trichonephila</taxon>
    </lineage>
</organism>
<protein>
    <recommendedName>
        <fullName evidence="3">Retrotransposon gag domain-containing protein</fullName>
    </recommendedName>
</protein>
<gene>
    <name evidence="1" type="primary">NCL1_49847</name>
    <name evidence="1" type="ORF">TNCV_4960321</name>
</gene>
<sequence length="106" mass="12210">MSKNVNEFLEGIDNQIPLFEIPSDLSCADLKGHLLGRAKDWYQIFESALVNNTATDFAQLKAALSKAFPAIRNKKDLEIKFYTSQQRRDQEPTDFVYDLLKLQKKN</sequence>
<name>A0A8X6SR25_TRICX</name>
<dbReference type="AlphaFoldDB" id="A0A8X6SR25"/>
<reference evidence="1" key="1">
    <citation type="submission" date="2020-08" db="EMBL/GenBank/DDBJ databases">
        <title>Multicomponent nature underlies the extraordinary mechanical properties of spider dragline silk.</title>
        <authorList>
            <person name="Kono N."/>
            <person name="Nakamura H."/>
            <person name="Mori M."/>
            <person name="Yoshida Y."/>
            <person name="Ohtoshi R."/>
            <person name="Malay A.D."/>
            <person name="Moran D.A.P."/>
            <person name="Tomita M."/>
            <person name="Numata K."/>
            <person name="Arakawa K."/>
        </authorList>
    </citation>
    <scope>NUCLEOTIDE SEQUENCE</scope>
</reference>
<dbReference type="Proteomes" id="UP000887159">
    <property type="component" value="Unassembled WGS sequence"/>
</dbReference>
<evidence type="ECO:0008006" key="3">
    <source>
        <dbReference type="Google" id="ProtNLM"/>
    </source>
</evidence>
<comment type="caution">
    <text evidence="1">The sequence shown here is derived from an EMBL/GenBank/DDBJ whole genome shotgun (WGS) entry which is preliminary data.</text>
</comment>